<sequence length="89" mass="9999">MDANGRSKRDLPEVVAEILIEQHAMREEIGGMRQEMREGQARMEQLFNNMTTAILEAMDRQTAHCGEVKTDVDDLKTRVTKLENPGAAA</sequence>
<evidence type="ECO:0000313" key="1">
    <source>
        <dbReference type="EMBL" id="MDO7874001.1"/>
    </source>
</evidence>
<evidence type="ECO:0000313" key="2">
    <source>
        <dbReference type="Proteomes" id="UP001176429"/>
    </source>
</evidence>
<dbReference type="RefSeq" id="WP_305005319.1">
    <property type="nucleotide sequence ID" value="NZ_JAUQSY010000003.1"/>
</dbReference>
<dbReference type="Proteomes" id="UP001176429">
    <property type="component" value="Unassembled WGS sequence"/>
</dbReference>
<comment type="caution">
    <text evidence="1">The sequence shown here is derived from an EMBL/GenBank/DDBJ whole genome shotgun (WGS) entry which is preliminary data.</text>
</comment>
<reference evidence="1" key="1">
    <citation type="submission" date="2023-07" db="EMBL/GenBank/DDBJ databases">
        <authorList>
            <person name="Kim M.K."/>
        </authorList>
    </citation>
    <scope>NUCLEOTIDE SEQUENCE</scope>
    <source>
        <strain evidence="1">ASUV-10-1</strain>
    </source>
</reference>
<keyword evidence="2" id="KW-1185">Reference proteome</keyword>
<gene>
    <name evidence="1" type="ORF">Q5H93_04585</name>
</gene>
<proteinExistence type="predicted"/>
<dbReference type="EMBL" id="JAUQSY010000003">
    <property type="protein sequence ID" value="MDO7874001.1"/>
    <property type="molecule type" value="Genomic_DNA"/>
</dbReference>
<protein>
    <submittedName>
        <fullName evidence="1">Uncharacterized protein</fullName>
    </submittedName>
</protein>
<accession>A0ABT9BBC2</accession>
<name>A0ABT9BBC2_9BACT</name>
<organism evidence="1 2">
    <name type="scientific">Hymenobacter aranciens</name>
    <dbReference type="NCBI Taxonomy" id="3063996"/>
    <lineage>
        <taxon>Bacteria</taxon>
        <taxon>Pseudomonadati</taxon>
        <taxon>Bacteroidota</taxon>
        <taxon>Cytophagia</taxon>
        <taxon>Cytophagales</taxon>
        <taxon>Hymenobacteraceae</taxon>
        <taxon>Hymenobacter</taxon>
    </lineage>
</organism>